<dbReference type="AlphaFoldDB" id="A0A834TT15"/>
<accession>A0A834TT15</accession>
<feature type="signal peptide" evidence="1">
    <location>
        <begin position="1"/>
        <end position="32"/>
    </location>
</feature>
<dbReference type="EMBL" id="JAAIUW010000006">
    <property type="protein sequence ID" value="KAF7826421.1"/>
    <property type="molecule type" value="Genomic_DNA"/>
</dbReference>
<keyword evidence="1" id="KW-0732">Signal</keyword>
<dbReference type="Proteomes" id="UP000634136">
    <property type="component" value="Unassembled WGS sequence"/>
</dbReference>
<evidence type="ECO:0000256" key="1">
    <source>
        <dbReference type="SAM" id="SignalP"/>
    </source>
</evidence>
<evidence type="ECO:0000313" key="2">
    <source>
        <dbReference type="EMBL" id="KAF7826421.1"/>
    </source>
</evidence>
<keyword evidence="3" id="KW-1185">Reference proteome</keyword>
<evidence type="ECO:0000313" key="3">
    <source>
        <dbReference type="Proteomes" id="UP000634136"/>
    </source>
</evidence>
<protein>
    <submittedName>
        <fullName evidence="2">Uncharacterized protein</fullName>
    </submittedName>
</protein>
<gene>
    <name evidence="2" type="ORF">G2W53_017585</name>
</gene>
<feature type="chain" id="PRO_5032757922" evidence="1">
    <location>
        <begin position="33"/>
        <end position="123"/>
    </location>
</feature>
<comment type="caution">
    <text evidence="2">The sequence shown here is derived from an EMBL/GenBank/DDBJ whole genome shotgun (WGS) entry which is preliminary data.</text>
</comment>
<sequence>MEGNFRIHRSAVVVGAMLVSLKLSGSSVVVEAFRYISLNVESVPWYCHRKLLPWMVSKDWPFYPAMAKLLADIDTGYFEKYLGPIMVRLSRFKAGKNPKKIGSDRHSVLLGVPWADDGETCEI</sequence>
<organism evidence="2 3">
    <name type="scientific">Senna tora</name>
    <dbReference type="NCBI Taxonomy" id="362788"/>
    <lineage>
        <taxon>Eukaryota</taxon>
        <taxon>Viridiplantae</taxon>
        <taxon>Streptophyta</taxon>
        <taxon>Embryophyta</taxon>
        <taxon>Tracheophyta</taxon>
        <taxon>Spermatophyta</taxon>
        <taxon>Magnoliopsida</taxon>
        <taxon>eudicotyledons</taxon>
        <taxon>Gunneridae</taxon>
        <taxon>Pentapetalae</taxon>
        <taxon>rosids</taxon>
        <taxon>fabids</taxon>
        <taxon>Fabales</taxon>
        <taxon>Fabaceae</taxon>
        <taxon>Caesalpinioideae</taxon>
        <taxon>Cassia clade</taxon>
        <taxon>Senna</taxon>
    </lineage>
</organism>
<name>A0A834TT15_9FABA</name>
<proteinExistence type="predicted"/>
<reference evidence="2" key="1">
    <citation type="submission" date="2020-09" db="EMBL/GenBank/DDBJ databases">
        <title>Genome-Enabled Discovery of Anthraquinone Biosynthesis in Senna tora.</title>
        <authorList>
            <person name="Kang S.-H."/>
            <person name="Pandey R.P."/>
            <person name="Lee C.-M."/>
            <person name="Sim J.-S."/>
            <person name="Jeong J.-T."/>
            <person name="Choi B.-S."/>
            <person name="Jung M."/>
            <person name="Ginzburg D."/>
            <person name="Zhao K."/>
            <person name="Won S.Y."/>
            <person name="Oh T.-J."/>
            <person name="Yu Y."/>
            <person name="Kim N.-H."/>
            <person name="Lee O.R."/>
            <person name="Lee T.-H."/>
            <person name="Bashyal P."/>
            <person name="Kim T.-S."/>
            <person name="Lee W.-H."/>
            <person name="Kawkins C."/>
            <person name="Kim C.-K."/>
            <person name="Kim J.S."/>
            <person name="Ahn B.O."/>
            <person name="Rhee S.Y."/>
            <person name="Sohng J.K."/>
        </authorList>
    </citation>
    <scope>NUCLEOTIDE SEQUENCE</scope>
    <source>
        <tissue evidence="2">Leaf</tissue>
    </source>
</reference>